<keyword evidence="1" id="KW-1133">Transmembrane helix</keyword>
<organism evidence="2 3">
    <name type="scientific">Pseudomonas syringae pv. apii</name>
    <dbReference type="NCBI Taxonomy" id="81036"/>
    <lineage>
        <taxon>Bacteria</taxon>
        <taxon>Pseudomonadati</taxon>
        <taxon>Pseudomonadota</taxon>
        <taxon>Gammaproteobacteria</taxon>
        <taxon>Pseudomonadales</taxon>
        <taxon>Pseudomonadaceae</taxon>
        <taxon>Pseudomonas</taxon>
    </lineage>
</organism>
<accession>A0A3M5X6L0</accession>
<evidence type="ECO:0000313" key="2">
    <source>
        <dbReference type="EMBL" id="RMU78192.1"/>
    </source>
</evidence>
<comment type="caution">
    <text evidence="2">The sequence shown here is derived from an EMBL/GenBank/DDBJ whole genome shotgun (WGS) entry which is preliminary data.</text>
</comment>
<dbReference type="Proteomes" id="UP000271152">
    <property type="component" value="Unassembled WGS sequence"/>
</dbReference>
<protein>
    <recommendedName>
        <fullName evidence="4">DUF4760 domain-containing protein</fullName>
    </recommendedName>
</protein>
<dbReference type="InterPro" id="IPR031876">
    <property type="entry name" value="DUF4760"/>
</dbReference>
<proteinExistence type="predicted"/>
<gene>
    <name evidence="2" type="ORF">ALP23_100563</name>
</gene>
<dbReference type="Pfam" id="PF15956">
    <property type="entry name" value="DUF4760"/>
    <property type="match status" value="1"/>
</dbReference>
<evidence type="ECO:0008006" key="4">
    <source>
        <dbReference type="Google" id="ProtNLM"/>
    </source>
</evidence>
<sequence length="205" mass="24054">MRRVRRLLNSFRNFKWSPDRSPFFYEKNHMDMCLALAELLAKEALRNVLLFCGVLTAIVSMYMVLATAKKKQTADLLFGCRLDEQLQLGNARIAAMHDAQSPMKDLLLSCNEADRKEKEAVKYVLNHWERVAVGIVQGIYHEEMLRQSNHSNVVSLYKKAKPFIDAVRYKEQKDTFYRHFEKMALSWDERPLKNLSTWPYFKKSA</sequence>
<keyword evidence="1" id="KW-0472">Membrane</keyword>
<feature type="transmembrane region" description="Helical" evidence="1">
    <location>
        <begin position="48"/>
        <end position="68"/>
    </location>
</feature>
<evidence type="ECO:0000313" key="3">
    <source>
        <dbReference type="Proteomes" id="UP000271152"/>
    </source>
</evidence>
<name>A0A3M5X6L0_9PSED</name>
<evidence type="ECO:0000256" key="1">
    <source>
        <dbReference type="SAM" id="Phobius"/>
    </source>
</evidence>
<reference evidence="2 3" key="1">
    <citation type="submission" date="2018-08" db="EMBL/GenBank/DDBJ databases">
        <title>Recombination of ecologically and evolutionarily significant loci maintains genetic cohesion in the Pseudomonas syringae species complex.</title>
        <authorList>
            <person name="Dillon M."/>
            <person name="Thakur S."/>
            <person name="Almeida R.N.D."/>
            <person name="Weir B.S."/>
            <person name="Guttman D.S."/>
        </authorList>
    </citation>
    <scope>NUCLEOTIDE SEQUENCE [LARGE SCALE GENOMIC DNA]</scope>
    <source>
        <strain evidence="2 3">ICMP 11947</strain>
    </source>
</reference>
<dbReference type="AlphaFoldDB" id="A0A3M5X6L0"/>
<keyword evidence="1" id="KW-0812">Transmembrane</keyword>
<dbReference type="EMBL" id="RBUG01000007">
    <property type="protein sequence ID" value="RMU78192.1"/>
    <property type="molecule type" value="Genomic_DNA"/>
</dbReference>